<dbReference type="EMBL" id="JAKLTR010000027">
    <property type="protein sequence ID" value="MCG2617860.1"/>
    <property type="molecule type" value="Genomic_DNA"/>
</dbReference>
<keyword evidence="2" id="KW-1185">Reference proteome</keyword>
<dbReference type="SUPFAM" id="SSF49452">
    <property type="entry name" value="Starch-binding domain-like"/>
    <property type="match status" value="1"/>
</dbReference>
<evidence type="ECO:0000313" key="1">
    <source>
        <dbReference type="EMBL" id="MCG2617860.1"/>
    </source>
</evidence>
<dbReference type="InterPro" id="IPR013784">
    <property type="entry name" value="Carb-bd-like_fold"/>
</dbReference>
<evidence type="ECO:0000313" key="2">
    <source>
        <dbReference type="Proteomes" id="UP001165367"/>
    </source>
</evidence>
<reference evidence="1" key="1">
    <citation type="submission" date="2022-01" db="EMBL/GenBank/DDBJ databases">
        <authorList>
            <person name="Jo J.-H."/>
            <person name="Im W.-T."/>
        </authorList>
    </citation>
    <scope>NUCLEOTIDE SEQUENCE</scope>
    <source>
        <strain evidence="1">NA20</strain>
    </source>
</reference>
<organism evidence="1 2">
    <name type="scientific">Terrimonas ginsenosidimutans</name>
    <dbReference type="NCBI Taxonomy" id="2908004"/>
    <lineage>
        <taxon>Bacteria</taxon>
        <taxon>Pseudomonadati</taxon>
        <taxon>Bacteroidota</taxon>
        <taxon>Chitinophagia</taxon>
        <taxon>Chitinophagales</taxon>
        <taxon>Chitinophagaceae</taxon>
        <taxon>Terrimonas</taxon>
    </lineage>
</organism>
<dbReference type="Gene3D" id="2.60.40.1120">
    <property type="entry name" value="Carboxypeptidase-like, regulatory domain"/>
    <property type="match status" value="1"/>
</dbReference>
<gene>
    <name evidence="1" type="ORF">LZZ85_26400</name>
</gene>
<dbReference type="Proteomes" id="UP001165367">
    <property type="component" value="Unassembled WGS sequence"/>
</dbReference>
<protein>
    <submittedName>
        <fullName evidence="1">Carboxypeptidase-like regulatory domain-containing protein</fullName>
    </submittedName>
</protein>
<dbReference type="RefSeq" id="WP_237876747.1">
    <property type="nucleotide sequence ID" value="NZ_JAKLTR010000027.1"/>
</dbReference>
<sequence>MPLLALGLLALTTSNDMGCSRSGMKGHVYLVKGNQMPSPDRPPSTPQGFETELFIYELTNLEQVTRVGSTSFYSQINTPLVKTIKTDASGAFSIKLPPGNYSLFVKKDGNFYANLFDAKNNIYPVEVLTGKYTDVEFRADYDAVY</sequence>
<name>A0ABS9KZU0_9BACT</name>
<proteinExistence type="predicted"/>
<comment type="caution">
    <text evidence="1">The sequence shown here is derived from an EMBL/GenBank/DDBJ whole genome shotgun (WGS) entry which is preliminary data.</text>
</comment>
<accession>A0ABS9KZU0</accession>